<dbReference type="Proteomes" id="UP001238540">
    <property type="component" value="Unassembled WGS sequence"/>
</dbReference>
<dbReference type="NCBIfam" id="NF033674">
    <property type="entry name" value="stress_OB_fold"/>
    <property type="match status" value="1"/>
</dbReference>
<dbReference type="Gene3D" id="2.40.50.200">
    <property type="entry name" value="Bacterial OB-fold"/>
    <property type="match status" value="1"/>
</dbReference>
<proteinExistence type="predicted"/>
<evidence type="ECO:0000313" key="3">
    <source>
        <dbReference type="EMBL" id="MDN3611676.1"/>
    </source>
</evidence>
<organism evidence="3 4">
    <name type="scientific">Vibrio ostreicida</name>
    <dbReference type="NCBI Taxonomy" id="526588"/>
    <lineage>
        <taxon>Bacteria</taxon>
        <taxon>Pseudomonadati</taxon>
        <taxon>Pseudomonadota</taxon>
        <taxon>Gammaproteobacteria</taxon>
        <taxon>Vibrionales</taxon>
        <taxon>Vibrionaceae</taxon>
        <taxon>Vibrio</taxon>
    </lineage>
</organism>
<reference evidence="4" key="1">
    <citation type="journal article" date="2019" name="Int. J. Syst. Evol. Microbiol.">
        <title>The Global Catalogue of Microorganisms (GCM) 10K type strain sequencing project: providing services to taxonomists for standard genome sequencing and annotation.</title>
        <authorList>
            <consortium name="The Broad Institute Genomics Platform"/>
            <consortium name="The Broad Institute Genome Sequencing Center for Infectious Disease"/>
            <person name="Wu L."/>
            <person name="Ma J."/>
        </authorList>
    </citation>
    <scope>NUCLEOTIDE SEQUENCE [LARGE SCALE GENOMIC DNA]</scope>
    <source>
        <strain evidence="4">CECT 7398</strain>
    </source>
</reference>
<comment type="caution">
    <text evidence="3">The sequence shown here is derived from an EMBL/GenBank/DDBJ whole genome shotgun (WGS) entry which is preliminary data.</text>
</comment>
<dbReference type="RefSeq" id="WP_076588676.1">
    <property type="nucleotide sequence ID" value="NZ_JABEYA020000014.1"/>
</dbReference>
<keyword evidence="4" id="KW-1185">Reference proteome</keyword>
<feature type="signal peptide" evidence="2">
    <location>
        <begin position="1"/>
        <end position="21"/>
    </location>
</feature>
<dbReference type="PANTHER" id="PTHR36571">
    <property type="entry name" value="PROTEIN YGIW"/>
    <property type="match status" value="1"/>
</dbReference>
<accession>A0ABT8BZ73</accession>
<dbReference type="PANTHER" id="PTHR36571:SF1">
    <property type="entry name" value="PROTEIN YGIW"/>
    <property type="match status" value="1"/>
</dbReference>
<dbReference type="EMBL" id="JAUFQC010000027">
    <property type="protein sequence ID" value="MDN3611676.1"/>
    <property type="molecule type" value="Genomic_DNA"/>
</dbReference>
<feature type="chain" id="PRO_5045605326" evidence="2">
    <location>
        <begin position="22"/>
        <end position="120"/>
    </location>
</feature>
<dbReference type="InterPro" id="IPR036700">
    <property type="entry name" value="BOBF_sf"/>
</dbReference>
<evidence type="ECO:0000256" key="2">
    <source>
        <dbReference type="SAM" id="SignalP"/>
    </source>
</evidence>
<protein>
    <submittedName>
        <fullName evidence="3">NirD/YgiW/YdeI family stress tolerance protein</fullName>
    </submittedName>
</protein>
<dbReference type="SUPFAM" id="SSF101756">
    <property type="entry name" value="Hypothetical protein YgiW"/>
    <property type="match status" value="1"/>
</dbReference>
<evidence type="ECO:0000256" key="1">
    <source>
        <dbReference type="ARBA" id="ARBA00022729"/>
    </source>
</evidence>
<dbReference type="InterPro" id="IPR005220">
    <property type="entry name" value="CarO-like"/>
</dbReference>
<evidence type="ECO:0000313" key="4">
    <source>
        <dbReference type="Proteomes" id="UP001238540"/>
    </source>
</evidence>
<name>A0ABT8BZ73_9VIBR</name>
<dbReference type="Pfam" id="PF04076">
    <property type="entry name" value="BOF"/>
    <property type="match status" value="1"/>
</dbReference>
<keyword evidence="1 2" id="KW-0732">Signal</keyword>
<sequence>MKHIILATAAALILGPTIALAHETHSSIQYNGPIEVASLDALLADNSLFVEKKVVVDGNIVRQISADTYLFSDGKNEIQISIDDDIRLNQPIDPDTSLRIFGEFEGGRTAEIDVDRIQLL</sequence>
<gene>
    <name evidence="3" type="ORF">QWZ16_18925</name>
</gene>